<evidence type="ECO:0000313" key="3">
    <source>
        <dbReference type="Proteomes" id="UP000541558"/>
    </source>
</evidence>
<dbReference type="OrthoDB" id="3253083at2759"/>
<reference evidence="2 3" key="1">
    <citation type="journal article" date="2020" name="ISME J.">
        <title>Uncovering the hidden diversity of litter-decomposition mechanisms in mushroom-forming fungi.</title>
        <authorList>
            <person name="Floudas D."/>
            <person name="Bentzer J."/>
            <person name="Ahren D."/>
            <person name="Johansson T."/>
            <person name="Persson P."/>
            <person name="Tunlid A."/>
        </authorList>
    </citation>
    <scope>NUCLEOTIDE SEQUENCE [LARGE SCALE GENOMIC DNA]</scope>
    <source>
        <strain evidence="2 3">CBS 175.51</strain>
    </source>
</reference>
<gene>
    <name evidence="2" type="ORF">D9611_005757</name>
</gene>
<dbReference type="AlphaFoldDB" id="A0A8H5F4H3"/>
<evidence type="ECO:0000256" key="1">
    <source>
        <dbReference type="SAM" id="MobiDB-lite"/>
    </source>
</evidence>
<proteinExistence type="predicted"/>
<protein>
    <submittedName>
        <fullName evidence="2">Uncharacterized protein</fullName>
    </submittedName>
</protein>
<feature type="region of interest" description="Disordered" evidence="1">
    <location>
        <begin position="201"/>
        <end position="221"/>
    </location>
</feature>
<dbReference type="Proteomes" id="UP000541558">
    <property type="component" value="Unassembled WGS sequence"/>
</dbReference>
<accession>A0A8H5F4H3</accession>
<dbReference type="EMBL" id="JAACJK010000166">
    <property type="protein sequence ID" value="KAF5323500.1"/>
    <property type="molecule type" value="Genomic_DNA"/>
</dbReference>
<evidence type="ECO:0000313" key="2">
    <source>
        <dbReference type="EMBL" id="KAF5323500.1"/>
    </source>
</evidence>
<comment type="caution">
    <text evidence="2">The sequence shown here is derived from an EMBL/GenBank/DDBJ whole genome shotgun (WGS) entry which is preliminary data.</text>
</comment>
<name>A0A8H5F4H3_9AGAR</name>
<organism evidence="2 3">
    <name type="scientific">Ephemerocybe angulata</name>
    <dbReference type="NCBI Taxonomy" id="980116"/>
    <lineage>
        <taxon>Eukaryota</taxon>
        <taxon>Fungi</taxon>
        <taxon>Dikarya</taxon>
        <taxon>Basidiomycota</taxon>
        <taxon>Agaricomycotina</taxon>
        <taxon>Agaricomycetes</taxon>
        <taxon>Agaricomycetidae</taxon>
        <taxon>Agaricales</taxon>
        <taxon>Agaricineae</taxon>
        <taxon>Psathyrellaceae</taxon>
        <taxon>Ephemerocybe</taxon>
    </lineage>
</organism>
<keyword evidence="3" id="KW-1185">Reference proteome</keyword>
<sequence length="346" mass="38773">MSLYPAPSPRHAEPTIQPSYFTSSLYTEALREDISDLVAEFQEQYTANASEAPFSVFKRTWRAQKWHLLQLRVFDDRTPSWDIKPSHDLEKTKTCEPLFTRATTLLALYTFYSTQPLETIPAIWHLKHIPIPIDHLRDLQTIADSLDTSDFASLRRPAAYVLRFLCEGNVFLILPNSNLHPENPRSLPRETYLDHGRIASADAPATKKKGRPTKNDKTRKMKSAMHNLEGWLDKTRPFVELPPPAVGTSASASAAPKVEGYKLIKAELLDLMATEGPGSEGHAAILKANEFILQRLKEVREVVPHDDDSVEDSSSAGIGRVELAVEDLERGLNRGVLDLLEGSGKR</sequence>